<proteinExistence type="predicted"/>
<gene>
    <name evidence="2" type="ORF">A5893_04485</name>
</gene>
<keyword evidence="3" id="KW-1185">Reference proteome</keyword>
<protein>
    <recommendedName>
        <fullName evidence="4">DUF4840 domain-containing protein</fullName>
    </recommendedName>
</protein>
<dbReference type="PROSITE" id="PS51257">
    <property type="entry name" value="PROKAR_LIPOPROTEIN"/>
    <property type="match status" value="1"/>
</dbReference>
<evidence type="ECO:0008006" key="4">
    <source>
        <dbReference type="Google" id="ProtNLM"/>
    </source>
</evidence>
<reference evidence="2 3" key="1">
    <citation type="submission" date="2016-04" db="EMBL/GenBank/DDBJ databases">
        <authorList>
            <person name="Evans L.H."/>
            <person name="Alamgir A."/>
            <person name="Owens N."/>
            <person name="Weber N.D."/>
            <person name="Virtaneva K."/>
            <person name="Barbian K."/>
            <person name="Babar A."/>
            <person name="Rosenke K."/>
        </authorList>
    </citation>
    <scope>NUCLEOTIDE SEQUENCE [LARGE SCALE GENOMIC DNA]</scope>
    <source>
        <strain evidence="2 3">CCM 8644</strain>
    </source>
</reference>
<sequence>MKKSIIVLFICIITLAACKKDAPLTKEDLYPDTPTTPASSTVISTFYNSTPFYELFIYRFDPVTAKWTNTIRSHFPTVPSDDPSALGFTNPYVAESGVALFDMVRLYTTPLGSSNIKSAKINVPKVFRFFPDFVGAKTGVVKVIEQDVVLTKADGTTFKIGISGQGTYDERTKIFNIEVTFNETAIGGANNVKRKYSFSVDPQTLN</sequence>
<evidence type="ECO:0000256" key="1">
    <source>
        <dbReference type="SAM" id="SignalP"/>
    </source>
</evidence>
<keyword evidence="1" id="KW-0732">Signal</keyword>
<feature type="signal peptide" evidence="1">
    <location>
        <begin position="1"/>
        <end position="19"/>
    </location>
</feature>
<organism evidence="2 3">
    <name type="scientific">Pedobacter psychrophilus</name>
    <dbReference type="NCBI Taxonomy" id="1826909"/>
    <lineage>
        <taxon>Bacteria</taxon>
        <taxon>Pseudomonadati</taxon>
        <taxon>Bacteroidota</taxon>
        <taxon>Sphingobacteriia</taxon>
        <taxon>Sphingobacteriales</taxon>
        <taxon>Sphingobacteriaceae</taxon>
        <taxon>Pedobacter</taxon>
    </lineage>
</organism>
<dbReference type="OrthoDB" id="960317at2"/>
<reference evidence="2 3" key="2">
    <citation type="submission" date="2016-06" db="EMBL/GenBank/DDBJ databases">
        <title>Pedobacter psychrophilus sp. nov., isolated from Antarctic fragmentary rock.</title>
        <authorList>
            <person name="Svec P."/>
        </authorList>
    </citation>
    <scope>NUCLEOTIDE SEQUENCE [LARGE SCALE GENOMIC DNA]</scope>
    <source>
        <strain evidence="2 3">CCM 8644</strain>
    </source>
</reference>
<dbReference type="EMBL" id="LWHJ01000011">
    <property type="protein sequence ID" value="OAQ42373.1"/>
    <property type="molecule type" value="Genomic_DNA"/>
</dbReference>
<feature type="chain" id="PRO_5008100760" description="DUF4840 domain-containing protein" evidence="1">
    <location>
        <begin position="20"/>
        <end position="206"/>
    </location>
</feature>
<evidence type="ECO:0000313" key="3">
    <source>
        <dbReference type="Proteomes" id="UP000078459"/>
    </source>
</evidence>
<name>A0A179DPC9_9SPHI</name>
<dbReference type="Proteomes" id="UP000078459">
    <property type="component" value="Unassembled WGS sequence"/>
</dbReference>
<comment type="caution">
    <text evidence="2">The sequence shown here is derived from an EMBL/GenBank/DDBJ whole genome shotgun (WGS) entry which is preliminary data.</text>
</comment>
<evidence type="ECO:0000313" key="2">
    <source>
        <dbReference type="EMBL" id="OAQ42373.1"/>
    </source>
</evidence>
<dbReference type="AlphaFoldDB" id="A0A179DPC9"/>
<dbReference type="STRING" id="1826909.A5893_04485"/>
<accession>A0A179DPC9</accession>
<dbReference type="RefSeq" id="WP_068821399.1">
    <property type="nucleotide sequence ID" value="NZ_LWHJ01000011.1"/>
</dbReference>